<evidence type="ECO:0000259" key="2">
    <source>
        <dbReference type="Pfam" id="PF13439"/>
    </source>
</evidence>
<evidence type="ECO:0008006" key="5">
    <source>
        <dbReference type="Google" id="ProtNLM"/>
    </source>
</evidence>
<evidence type="ECO:0000313" key="4">
    <source>
        <dbReference type="Proteomes" id="UP000178565"/>
    </source>
</evidence>
<name>A0A1F5KMT5_9BACT</name>
<dbReference type="GO" id="GO:0016758">
    <property type="term" value="F:hexosyltransferase activity"/>
    <property type="evidence" value="ECO:0007669"/>
    <property type="project" value="TreeGrafter"/>
</dbReference>
<reference evidence="3 4" key="1">
    <citation type="journal article" date="2016" name="Nat. Commun.">
        <title>Thousands of microbial genomes shed light on interconnected biogeochemical processes in an aquifer system.</title>
        <authorList>
            <person name="Anantharaman K."/>
            <person name="Brown C.T."/>
            <person name="Hug L.A."/>
            <person name="Sharon I."/>
            <person name="Castelle C.J."/>
            <person name="Probst A.J."/>
            <person name="Thomas B.C."/>
            <person name="Singh A."/>
            <person name="Wilkins M.J."/>
            <person name="Karaoz U."/>
            <person name="Brodie E.L."/>
            <person name="Williams K.H."/>
            <person name="Hubbard S.S."/>
            <person name="Banfield J.F."/>
        </authorList>
    </citation>
    <scope>NUCLEOTIDE SEQUENCE [LARGE SCALE GENOMIC DNA]</scope>
</reference>
<evidence type="ECO:0000313" key="3">
    <source>
        <dbReference type="EMBL" id="OGE42243.1"/>
    </source>
</evidence>
<sequence>MKKLNICFVTEDFYPEFIGGQGVYGYHLVRELTKLGHPVTVLAEKRGKREKFWEGKKNVRLIRVPYCFGNKLMLAILEYIFFLKFCGRENFDITHLNGLSGLFFTIFKPKNAGKIIVMDHNTNYEMSLHTRSRLKKVIYPWLIHLEKKLFERADGILFNNPQEEGNVKKYYRIDQKPTRSVYLGVEMAEFSLAEQRRVRLRIRRRFGWPDDAKIVLYVGRLVERKRVDTLIKALEYYARKASPSEPIRTELYGVIIGNGPDRSRLEKTAPPNVFFLGWTYEPREYYLAADLFVTVSEAEGGFLITALEAASYGLPLILSPSAAGLPIIKEGISGFIVDPDDSKKLADRITKITPKMGRESKQLAKQFNWKKCAGETIRFYQLVEKP</sequence>
<dbReference type="EMBL" id="MFDM01000028">
    <property type="protein sequence ID" value="OGE42243.1"/>
    <property type="molecule type" value="Genomic_DNA"/>
</dbReference>
<dbReference type="Proteomes" id="UP000178565">
    <property type="component" value="Unassembled WGS sequence"/>
</dbReference>
<dbReference type="InterPro" id="IPR028098">
    <property type="entry name" value="Glyco_trans_4-like_N"/>
</dbReference>
<dbReference type="InterPro" id="IPR001296">
    <property type="entry name" value="Glyco_trans_1"/>
</dbReference>
<dbReference type="PANTHER" id="PTHR45947:SF3">
    <property type="entry name" value="SULFOQUINOVOSYL TRANSFERASE SQD2"/>
    <property type="match status" value="1"/>
</dbReference>
<dbReference type="SUPFAM" id="SSF53756">
    <property type="entry name" value="UDP-Glycosyltransferase/glycogen phosphorylase"/>
    <property type="match status" value="1"/>
</dbReference>
<dbReference type="PANTHER" id="PTHR45947">
    <property type="entry name" value="SULFOQUINOVOSYL TRANSFERASE SQD2"/>
    <property type="match status" value="1"/>
</dbReference>
<dbReference type="Pfam" id="PF13439">
    <property type="entry name" value="Glyco_transf_4"/>
    <property type="match status" value="1"/>
</dbReference>
<feature type="domain" description="Glycosyltransferase subfamily 4-like N-terminal" evidence="2">
    <location>
        <begin position="18"/>
        <end position="187"/>
    </location>
</feature>
<dbReference type="InterPro" id="IPR050194">
    <property type="entry name" value="Glycosyltransferase_grp1"/>
</dbReference>
<dbReference type="Gene3D" id="3.40.50.2000">
    <property type="entry name" value="Glycogen Phosphorylase B"/>
    <property type="match status" value="2"/>
</dbReference>
<gene>
    <name evidence="3" type="ORF">A3B45_04415</name>
</gene>
<evidence type="ECO:0000259" key="1">
    <source>
        <dbReference type="Pfam" id="PF00534"/>
    </source>
</evidence>
<dbReference type="AlphaFoldDB" id="A0A1F5KMT5"/>
<comment type="caution">
    <text evidence="3">The sequence shown here is derived from an EMBL/GenBank/DDBJ whole genome shotgun (WGS) entry which is preliminary data.</text>
</comment>
<dbReference type="Pfam" id="PF00534">
    <property type="entry name" value="Glycos_transf_1"/>
    <property type="match status" value="1"/>
</dbReference>
<accession>A0A1F5KMT5</accession>
<dbReference type="CDD" id="cd03801">
    <property type="entry name" value="GT4_PimA-like"/>
    <property type="match status" value="1"/>
</dbReference>
<dbReference type="STRING" id="1797785.A3B45_04415"/>
<feature type="domain" description="Glycosyl transferase family 1" evidence="1">
    <location>
        <begin position="201"/>
        <end position="352"/>
    </location>
</feature>
<proteinExistence type="predicted"/>
<protein>
    <recommendedName>
        <fullName evidence="5">Glycosyltransferase subfamily 4-like N-terminal domain-containing protein</fullName>
    </recommendedName>
</protein>
<organism evidence="3 4">
    <name type="scientific">Candidatus Daviesbacteria bacterium RIFCSPLOWO2_01_FULL_39_12</name>
    <dbReference type="NCBI Taxonomy" id="1797785"/>
    <lineage>
        <taxon>Bacteria</taxon>
        <taxon>Candidatus Daviesiibacteriota</taxon>
    </lineage>
</organism>